<proteinExistence type="predicted"/>
<keyword evidence="2" id="KW-1185">Reference proteome</keyword>
<sequence>MNDDKQNLWSAAQKKSTQLNQRAMHILQSAMVPDEADKVENCDTARKIWRTLETTYEGTSNIKETRIDLLMHEHAAFDMLPGESIHDMYS</sequence>
<accession>A0AAV2DT45</accession>
<evidence type="ECO:0000313" key="1">
    <source>
        <dbReference type="EMBL" id="CAL1376722.1"/>
    </source>
</evidence>
<dbReference type="PANTHER" id="PTHR34676:SF8">
    <property type="entry name" value="TRANSMEMBRANE PROTEIN"/>
    <property type="match status" value="1"/>
</dbReference>
<gene>
    <name evidence="1" type="ORF">LTRI10_LOCUS18432</name>
</gene>
<dbReference type="PANTHER" id="PTHR34676">
    <property type="entry name" value="DUF4219 DOMAIN-CONTAINING PROTEIN-RELATED"/>
    <property type="match status" value="1"/>
</dbReference>
<dbReference type="Proteomes" id="UP001497516">
    <property type="component" value="Chromosome 3"/>
</dbReference>
<reference evidence="1 2" key="1">
    <citation type="submission" date="2024-04" db="EMBL/GenBank/DDBJ databases">
        <authorList>
            <person name="Fracassetti M."/>
        </authorList>
    </citation>
    <scope>NUCLEOTIDE SEQUENCE [LARGE SCALE GENOMIC DNA]</scope>
</reference>
<dbReference type="Pfam" id="PF14223">
    <property type="entry name" value="Retrotran_gag_2"/>
    <property type="match status" value="1"/>
</dbReference>
<dbReference type="AlphaFoldDB" id="A0AAV2DT45"/>
<protein>
    <recommendedName>
        <fullName evidence="3">Gag-Pol polyprotein</fullName>
    </recommendedName>
</protein>
<organism evidence="1 2">
    <name type="scientific">Linum trigynum</name>
    <dbReference type="NCBI Taxonomy" id="586398"/>
    <lineage>
        <taxon>Eukaryota</taxon>
        <taxon>Viridiplantae</taxon>
        <taxon>Streptophyta</taxon>
        <taxon>Embryophyta</taxon>
        <taxon>Tracheophyta</taxon>
        <taxon>Spermatophyta</taxon>
        <taxon>Magnoliopsida</taxon>
        <taxon>eudicotyledons</taxon>
        <taxon>Gunneridae</taxon>
        <taxon>Pentapetalae</taxon>
        <taxon>rosids</taxon>
        <taxon>fabids</taxon>
        <taxon>Malpighiales</taxon>
        <taxon>Linaceae</taxon>
        <taxon>Linum</taxon>
    </lineage>
</organism>
<evidence type="ECO:0000313" key="2">
    <source>
        <dbReference type="Proteomes" id="UP001497516"/>
    </source>
</evidence>
<dbReference type="EMBL" id="OZ034816">
    <property type="protein sequence ID" value="CAL1376722.1"/>
    <property type="molecule type" value="Genomic_DNA"/>
</dbReference>
<name>A0AAV2DT45_9ROSI</name>
<evidence type="ECO:0008006" key="3">
    <source>
        <dbReference type="Google" id="ProtNLM"/>
    </source>
</evidence>